<proteinExistence type="predicted"/>
<dbReference type="EMBL" id="CAADFL010000436">
    <property type="protein sequence ID" value="VFK16673.1"/>
    <property type="molecule type" value="Genomic_DNA"/>
</dbReference>
<dbReference type="Pfam" id="PF17131">
    <property type="entry name" value="LolA_like"/>
    <property type="match status" value="1"/>
</dbReference>
<dbReference type="EMBL" id="CAADEZ010000445">
    <property type="protein sequence ID" value="VFJ67398.1"/>
    <property type="molecule type" value="Genomic_DNA"/>
</dbReference>
<dbReference type="AlphaFoldDB" id="A0A450WI18"/>
<organism evidence="4">
    <name type="scientific">Candidatus Kentrum sp. FM</name>
    <dbReference type="NCBI Taxonomy" id="2126340"/>
    <lineage>
        <taxon>Bacteria</taxon>
        <taxon>Pseudomonadati</taxon>
        <taxon>Pseudomonadota</taxon>
        <taxon>Gammaproteobacteria</taxon>
        <taxon>Candidatus Kentrum</taxon>
    </lineage>
</organism>
<accession>A0A450WI18</accession>
<dbReference type="Gene3D" id="2.50.20.10">
    <property type="entry name" value="Lipoprotein localisation LolA/LolB/LppX"/>
    <property type="match status" value="1"/>
</dbReference>
<dbReference type="EMBL" id="CAADFA010000450">
    <property type="protein sequence ID" value="VFJ67264.1"/>
    <property type="molecule type" value="Genomic_DNA"/>
</dbReference>
<feature type="domain" description="Uncharacterized protein TP-0789" evidence="1">
    <location>
        <begin position="110"/>
        <end position="292"/>
    </location>
</feature>
<reference evidence="4" key="1">
    <citation type="submission" date="2019-02" db="EMBL/GenBank/DDBJ databases">
        <authorList>
            <person name="Gruber-Vodicka R. H."/>
            <person name="Seah K. B. B."/>
        </authorList>
    </citation>
    <scope>NUCLEOTIDE SEQUENCE</scope>
    <source>
        <strain evidence="3">BECK_BZ163</strain>
        <strain evidence="4">BECK_BZ164</strain>
        <strain evidence="2">BECK_BZ165</strain>
    </source>
</reference>
<evidence type="ECO:0000313" key="2">
    <source>
        <dbReference type="EMBL" id="VFJ67264.1"/>
    </source>
</evidence>
<name>A0A450WI18_9GAMM</name>
<sequence>MSEFIHIPPKSKIFGMFRLDSQRAAFGVIYKWLLPILLLPLLSTAAHSSEEYAGKTPEEKGLAITVEMDRRDTGWKDQQVDMTMVLRNRQGETSTRVMRARTLEVIGDGDKGYTLFDTPKDVEGTAFLSHTHATRPDDQWLYLPSLKRVKRIASANKSGPFMGSEFAYEDMSSQEVEKYTYRWLRDELLDGKDTFVIERYPVYKHSGYTRQIVWLDKEIYQPLKVAFYDRKNDILKTLTSHRYRKYRGKYYRADRMEMVNHQTGKSTTLTWKNYRFGGKLTDADFDQSVLKRGW</sequence>
<keyword evidence="4" id="KW-0449">Lipoprotein</keyword>
<dbReference type="InterPro" id="IPR033399">
    <property type="entry name" value="TP_0789-like"/>
</dbReference>
<gene>
    <name evidence="3" type="ORF">BECKFM1743A_GA0114220_104452</name>
    <name evidence="4" type="ORF">BECKFM1743B_GA0114221_104362</name>
    <name evidence="2" type="ORF">BECKFM1743C_GA0114222_104502</name>
</gene>
<dbReference type="CDD" id="cd16329">
    <property type="entry name" value="LolA_like"/>
    <property type="match status" value="1"/>
</dbReference>
<protein>
    <submittedName>
        <fullName evidence="4">Outer membrane lipoprotein-sorting protein</fullName>
    </submittedName>
</protein>
<evidence type="ECO:0000313" key="4">
    <source>
        <dbReference type="EMBL" id="VFK16673.1"/>
    </source>
</evidence>
<evidence type="ECO:0000313" key="3">
    <source>
        <dbReference type="EMBL" id="VFJ67398.1"/>
    </source>
</evidence>
<evidence type="ECO:0000259" key="1">
    <source>
        <dbReference type="Pfam" id="PF17131"/>
    </source>
</evidence>